<evidence type="ECO:0000256" key="1">
    <source>
        <dbReference type="ARBA" id="ARBA00017083"/>
    </source>
</evidence>
<dbReference type="GO" id="GO:0005829">
    <property type="term" value="C:cytosol"/>
    <property type="evidence" value="ECO:0007669"/>
    <property type="project" value="GOC"/>
</dbReference>
<dbReference type="EMBL" id="AZIM01094035">
    <property type="protein sequence ID" value="ETE55815.1"/>
    <property type="molecule type" value="Genomic_DNA"/>
</dbReference>
<dbReference type="OrthoDB" id="9215339at2759"/>
<dbReference type="PANTHER" id="PTHR14190:SF7">
    <property type="entry name" value="VACUOLAR PROTEIN SORTING-ASSOCIATED PROTEIN 52 HOMOLOG"/>
    <property type="match status" value="1"/>
</dbReference>
<dbReference type="GO" id="GO:0007041">
    <property type="term" value="P:lysosomal transport"/>
    <property type="evidence" value="ECO:0007669"/>
    <property type="project" value="TreeGrafter"/>
</dbReference>
<dbReference type="AlphaFoldDB" id="V8N0T6"/>
<dbReference type="InterPro" id="IPR007258">
    <property type="entry name" value="Vps52"/>
</dbReference>
<dbReference type="Pfam" id="PF04129">
    <property type="entry name" value="Vps52_CC"/>
    <property type="match status" value="1"/>
</dbReference>
<comment type="caution">
    <text evidence="3">The sequence shown here is derived from an EMBL/GenBank/DDBJ whole genome shotgun (WGS) entry which is preliminary data.</text>
</comment>
<reference evidence="3 4" key="1">
    <citation type="journal article" date="2013" name="Proc. Natl. Acad. Sci. U.S.A.">
        <title>The king cobra genome reveals dynamic gene evolution and adaptation in the snake venom system.</title>
        <authorList>
            <person name="Vonk F.J."/>
            <person name="Casewell N.R."/>
            <person name="Henkel C.V."/>
            <person name="Heimberg A.M."/>
            <person name="Jansen H.J."/>
            <person name="McCleary R.J."/>
            <person name="Kerkkamp H.M."/>
            <person name="Vos R.A."/>
            <person name="Guerreiro I."/>
            <person name="Calvete J.J."/>
            <person name="Wuster W."/>
            <person name="Woods A.E."/>
            <person name="Logan J.M."/>
            <person name="Harrison R.A."/>
            <person name="Castoe T.A."/>
            <person name="de Koning A.P."/>
            <person name="Pollock D.D."/>
            <person name="Yandell M."/>
            <person name="Calderon D."/>
            <person name="Renjifo C."/>
            <person name="Currier R.B."/>
            <person name="Salgado D."/>
            <person name="Pla D."/>
            <person name="Sanz L."/>
            <person name="Hyder A.S."/>
            <person name="Ribeiro J.M."/>
            <person name="Arntzen J.W."/>
            <person name="van den Thillart G.E."/>
            <person name="Boetzer M."/>
            <person name="Pirovano W."/>
            <person name="Dirks R.P."/>
            <person name="Spaink H.P."/>
            <person name="Duboule D."/>
            <person name="McGlinn E."/>
            <person name="Kini R.M."/>
            <person name="Richardson M.K."/>
        </authorList>
    </citation>
    <scope>NUCLEOTIDE SEQUENCE</scope>
    <source>
        <tissue evidence="3">Blood</tissue>
    </source>
</reference>
<feature type="non-terminal residue" evidence="3">
    <location>
        <position position="71"/>
    </location>
</feature>
<feature type="non-terminal residue" evidence="3">
    <location>
        <position position="1"/>
    </location>
</feature>
<feature type="domain" description="Vps52 coiled-coil" evidence="2">
    <location>
        <begin position="1"/>
        <end position="58"/>
    </location>
</feature>
<organism evidence="3 4">
    <name type="scientific">Ophiophagus hannah</name>
    <name type="common">King cobra</name>
    <name type="synonym">Naja hannah</name>
    <dbReference type="NCBI Taxonomy" id="8665"/>
    <lineage>
        <taxon>Eukaryota</taxon>
        <taxon>Metazoa</taxon>
        <taxon>Chordata</taxon>
        <taxon>Craniata</taxon>
        <taxon>Vertebrata</taxon>
        <taxon>Euteleostomi</taxon>
        <taxon>Lepidosauria</taxon>
        <taxon>Squamata</taxon>
        <taxon>Bifurcata</taxon>
        <taxon>Unidentata</taxon>
        <taxon>Episquamata</taxon>
        <taxon>Toxicofera</taxon>
        <taxon>Serpentes</taxon>
        <taxon>Colubroidea</taxon>
        <taxon>Elapidae</taxon>
        <taxon>Elapinae</taxon>
        <taxon>Ophiophagus</taxon>
    </lineage>
</organism>
<sequence>MEAMLSSFQSDLSSISCEIQTLQEQSVAMNVRLRNRQAVRGRLSQLVDELMVPNVMIRSGRAEEGLVIPGG</sequence>
<evidence type="ECO:0000313" key="3">
    <source>
        <dbReference type="EMBL" id="ETE55815.1"/>
    </source>
</evidence>
<dbReference type="GO" id="GO:0006896">
    <property type="term" value="P:Golgi to vacuole transport"/>
    <property type="evidence" value="ECO:0007669"/>
    <property type="project" value="TreeGrafter"/>
</dbReference>
<dbReference type="GO" id="GO:0000938">
    <property type="term" value="C:GARP complex"/>
    <property type="evidence" value="ECO:0007669"/>
    <property type="project" value="TreeGrafter"/>
</dbReference>
<dbReference type="GO" id="GO:0042147">
    <property type="term" value="P:retrograde transport, endosome to Golgi"/>
    <property type="evidence" value="ECO:0007669"/>
    <property type="project" value="TreeGrafter"/>
</dbReference>
<dbReference type="GO" id="GO:0019905">
    <property type="term" value="F:syntaxin binding"/>
    <property type="evidence" value="ECO:0007669"/>
    <property type="project" value="TreeGrafter"/>
</dbReference>
<dbReference type="InterPro" id="IPR048319">
    <property type="entry name" value="Vps52_CC"/>
</dbReference>
<accession>V8N0T6</accession>
<name>V8N0T6_OPHHA</name>
<proteinExistence type="predicted"/>
<evidence type="ECO:0000313" key="4">
    <source>
        <dbReference type="Proteomes" id="UP000018936"/>
    </source>
</evidence>
<protein>
    <recommendedName>
        <fullName evidence="1">Vacuolar protein sorting-associated protein 52 homolog</fullName>
    </recommendedName>
</protein>
<dbReference type="GO" id="GO:0032456">
    <property type="term" value="P:endocytic recycling"/>
    <property type="evidence" value="ECO:0007669"/>
    <property type="project" value="TreeGrafter"/>
</dbReference>
<keyword evidence="4" id="KW-1185">Reference proteome</keyword>
<gene>
    <name evidence="3" type="ORF">L345_18476</name>
</gene>
<dbReference type="PANTHER" id="PTHR14190">
    <property type="entry name" value="SUPPRESSOR OF ACTIN MUTATIONS 2/VACUOLAR PROTEIN SORTING 52"/>
    <property type="match status" value="1"/>
</dbReference>
<evidence type="ECO:0000259" key="2">
    <source>
        <dbReference type="Pfam" id="PF04129"/>
    </source>
</evidence>
<dbReference type="Proteomes" id="UP000018936">
    <property type="component" value="Unassembled WGS sequence"/>
</dbReference>